<dbReference type="Proteomes" id="UP000789706">
    <property type="component" value="Unassembled WGS sequence"/>
</dbReference>
<gene>
    <name evidence="2" type="ORF">DEBURN_LOCUS7884</name>
</gene>
<dbReference type="EMBL" id="CAJVPK010001038">
    <property type="protein sequence ID" value="CAG8567096.1"/>
    <property type="molecule type" value="Genomic_DNA"/>
</dbReference>
<keyword evidence="3" id="KW-1185">Reference proteome</keyword>
<evidence type="ECO:0000256" key="1">
    <source>
        <dbReference type="SAM" id="SignalP"/>
    </source>
</evidence>
<keyword evidence="1" id="KW-0732">Signal</keyword>
<comment type="caution">
    <text evidence="2">The sequence shown here is derived from an EMBL/GenBank/DDBJ whole genome shotgun (WGS) entry which is preliminary data.</text>
</comment>
<evidence type="ECO:0000313" key="2">
    <source>
        <dbReference type="EMBL" id="CAG8567096.1"/>
    </source>
</evidence>
<organism evidence="2 3">
    <name type="scientific">Diversispora eburnea</name>
    <dbReference type="NCBI Taxonomy" id="1213867"/>
    <lineage>
        <taxon>Eukaryota</taxon>
        <taxon>Fungi</taxon>
        <taxon>Fungi incertae sedis</taxon>
        <taxon>Mucoromycota</taxon>
        <taxon>Glomeromycotina</taxon>
        <taxon>Glomeromycetes</taxon>
        <taxon>Diversisporales</taxon>
        <taxon>Diversisporaceae</taxon>
        <taxon>Diversispora</taxon>
    </lineage>
</organism>
<dbReference type="AlphaFoldDB" id="A0A9N9BGH8"/>
<evidence type="ECO:0000313" key="3">
    <source>
        <dbReference type="Proteomes" id="UP000789706"/>
    </source>
</evidence>
<proteinExistence type="predicted"/>
<name>A0A9N9BGH8_9GLOM</name>
<reference evidence="2" key="1">
    <citation type="submission" date="2021-06" db="EMBL/GenBank/DDBJ databases">
        <authorList>
            <person name="Kallberg Y."/>
            <person name="Tangrot J."/>
            <person name="Rosling A."/>
        </authorList>
    </citation>
    <scope>NUCLEOTIDE SEQUENCE</scope>
    <source>
        <strain evidence="2">AZ414A</strain>
    </source>
</reference>
<feature type="signal peptide" evidence="1">
    <location>
        <begin position="1"/>
        <end position="22"/>
    </location>
</feature>
<protein>
    <submittedName>
        <fullName evidence="2">4262_t:CDS:1</fullName>
    </submittedName>
</protein>
<feature type="chain" id="PRO_5040169686" evidence="1">
    <location>
        <begin position="23"/>
        <end position="75"/>
    </location>
</feature>
<sequence length="75" mass="8537">MVIVATPRILLFLSALLNQIQFDKIRGCIEAGEALPKILLTASFYSSLKYLIITGKGEANKEYHERRASKDKRRQ</sequence>
<accession>A0A9N9BGH8</accession>